<evidence type="ECO:0000256" key="1">
    <source>
        <dbReference type="ARBA" id="ARBA00022450"/>
    </source>
</evidence>
<keyword evidence="6" id="KW-0677">Repeat</keyword>
<dbReference type="SMART" id="SM00826">
    <property type="entry name" value="PKS_DH"/>
    <property type="match status" value="1"/>
</dbReference>
<dbReference type="SUPFAM" id="SSF53335">
    <property type="entry name" value="S-adenosyl-L-methionine-dependent methyltransferases"/>
    <property type="match status" value="1"/>
</dbReference>
<dbReference type="Pfam" id="PF00501">
    <property type="entry name" value="AMP-binding"/>
    <property type="match status" value="1"/>
</dbReference>
<gene>
    <name evidence="14" type="primary">lepA_3</name>
    <name evidence="14" type="ORF">DIS24_g8114</name>
</gene>
<feature type="active site" description="Proton donor; for dehydratase activity" evidence="9">
    <location>
        <position position="1149"/>
    </location>
</feature>
<dbReference type="CDD" id="cd00833">
    <property type="entry name" value="PKS"/>
    <property type="match status" value="1"/>
</dbReference>
<dbReference type="SUPFAM" id="SSF52151">
    <property type="entry name" value="FabD/lysophospholipase-like"/>
    <property type="match status" value="1"/>
</dbReference>
<dbReference type="InterPro" id="IPR042099">
    <property type="entry name" value="ANL_N_sf"/>
</dbReference>
<dbReference type="CDD" id="cd19532">
    <property type="entry name" value="C_PKS-NRPS"/>
    <property type="match status" value="1"/>
</dbReference>
<evidence type="ECO:0000259" key="11">
    <source>
        <dbReference type="PROSITE" id="PS50075"/>
    </source>
</evidence>
<dbReference type="Pfam" id="PF21089">
    <property type="entry name" value="PKS_DH_N"/>
    <property type="match status" value="1"/>
</dbReference>
<keyword evidence="2" id="KW-0597">Phosphoprotein</keyword>
<dbReference type="FunFam" id="3.40.47.10:FF:000019">
    <property type="entry name" value="Polyketide synthase type I"/>
    <property type="match status" value="1"/>
</dbReference>
<feature type="region of interest" description="Disordered" evidence="10">
    <location>
        <begin position="2454"/>
        <end position="2571"/>
    </location>
</feature>
<dbReference type="InterPro" id="IPR020845">
    <property type="entry name" value="AMP-binding_CS"/>
</dbReference>
<feature type="compositionally biased region" description="Basic and acidic residues" evidence="10">
    <location>
        <begin position="2477"/>
        <end position="2488"/>
    </location>
</feature>
<feature type="compositionally biased region" description="Low complexity" evidence="10">
    <location>
        <begin position="2540"/>
        <end position="2553"/>
    </location>
</feature>
<dbReference type="SMART" id="SM00827">
    <property type="entry name" value="PKS_AT"/>
    <property type="match status" value="1"/>
</dbReference>
<dbReference type="PROSITE" id="PS50075">
    <property type="entry name" value="CARRIER"/>
    <property type="match status" value="2"/>
</dbReference>
<dbReference type="InterPro" id="IPR032821">
    <property type="entry name" value="PKS_assoc"/>
</dbReference>
<name>A0AA39Y3W4_9PEZI</name>
<dbReference type="Pfam" id="PF14765">
    <property type="entry name" value="PS-DH"/>
    <property type="match status" value="1"/>
</dbReference>
<keyword evidence="4" id="KW-0489">Methyltransferase</keyword>
<dbReference type="InterPro" id="IPR049552">
    <property type="entry name" value="PKS_DH_N"/>
</dbReference>
<dbReference type="Gene3D" id="3.30.559.30">
    <property type="entry name" value="Nonribosomal peptide synthetase, condensation domain"/>
    <property type="match status" value="1"/>
</dbReference>
<accession>A0AA39Y3W4</accession>
<dbReference type="InterPro" id="IPR023213">
    <property type="entry name" value="CAT-like_dom_sf"/>
</dbReference>
<sequence>MATTKEPIAIIGSGCRFPGGSSSPSKLWNLLRNPHDVLREFPEDRLRLPNFYNKNGEHHGSTDVKNKGYLLAEDDAHRVFDAPFFNINPLEAEGMDPAQRILLEVVYEALESAGYTIEEMQGTLTSVYVGLMTADWWDLQMRDTETIATYAATGTARSIISNRISYYFDLKGASMTIDTACSSSLVALHQAVQSLRNGESTTAIVAGANMLLDPAMYIAESNLHMLSPESRSRMWDKSADGYARGEGCAAVFLKPLSKAIADGDHIECVVRETGVNSDGRTKGITMPSATAQAALIKATYRNAGLDPLVDRCQYFECHGTGTAAGDPIEAQAISEAFFPQGESNERMYVGSIKTVVGHLEGCAGLAGLLKASLAVQNGTVPPNMLFNELNPAIEPYYKNLRILQSSIPWPEVEGPRRASVNSFGFGGTNAHAIIENYEPERNAEAPARDHFRGPLVFSARSESSILASIREYAQYIKSNPTVDLEDLAWVLQEKRGTFPVKHFFSGSNRDRLLSFMDSFLETADSGSVSSLVTRAQLRYPDEVPGILGVFTGQGAQWATMGTALIQRCKLFRESIERSEAALAALPDPPAWSLKAELLAGKDTSRIAEAALSQPLCTALQIAMVDLVTASGVKLDAAVGHSSGEIAAVYAAGIISAADAMAIAYYRGFHAKLAQGRDGKKGGMMAVGLSYEAALAFCAQYDGRISLAASNSPSSVTLSGDLDAIEEAKAYFDEQKTFARQLQVDTAYHSYHMLPCAEPYLKSLKACNIKINKPRSDRACVWSSSVRADTELLEGDLQALTGQYWVDNMVQPVLFSQALECSLWNGGPFEMVVELGPHPALKGPGTQVLKSVLGSAPPYMGFMRRGDDEVEAFSGGLGFLWSNLGPSFVDFDGYRNAFSDSKPKMLKDLPSYAWDHDKTYWKEGRISRNYRLRKSTPHELLGRRVPDDSDYEMRWRNIVRLNEMPWIRGHEFQGQVLFPAAAYVAMALEASKTLAGDRPVRLFELRDISIRKALVMDEGSSGVETVFTVKLLNTEFGTGSKDVLEAEFSGYTCADEAAGVLEKTACGRILVHLGERDGNELPPVTPARPHLAPVDLERFYSSIAKLGLNYQGLFQGLTHAERTLGYSRAAATWKDHGMGADYIVHPAFLDVVFQAIFVALTSPATTGALWTPYLPIALHRIVVDPSQVHDYSLPEVKAEMDAFITQASSSSVTGDVQLLNPAGTHTSILVEGLFLKSISEPTPATDRLLFSQTVWDADIASGPVDVDEGEEDSEEREMIHAIERLALFHFRNLVDTIPAEEVKTFTWYHQRLFEAIHANLDAIRSGQNSVIEQAWLSDTRETIDGLRAKFPGQIDLELMHAISENLVSVVRGETQILEVMLENDMLNRFYMEGRGFRKLNDYIARVVQQISHKHPRAKILEIGAGTGGTTRNIFDTIGSTYSSYTYTDISSGFFEKAAEKFHDHVNKMTFKVLDIEKDVSEQGYEEGGYDVIIAANVLHATRNLAETMQHTRALLKPGGYFILMEVTGDLLRNPFVMGALPGWWLGAEEGRRLSPGISTVEWDELMQSTGFSGVNAVLHDFPDPTRHSCSVMISQAVDDKFSLLREPLSAVNTFSEEDQNLLIIGGKTLAVSKLVRDTQKLLSPWKKRTTVVASIDALNIEKLAPRTSVICLTELDKPLFSETMSQARLTKLQELFISAKSVLWITSGCHRESPISNMAVGIGRALITELPHLTLQFVDTKVSSLTPTLLVESLLRLIMAGSPEFSEHKMLWATEPEVKIDDDTVLIPRIVPDKAINDRFNASRRQVSKQVKKEQARVEVVASGPEEPLTLVEATATADDENSVVDVKFSTAIGKGCVLSLGSVSGSPALALVASDANTSSVTVPEANMLAIPDGPQAAPDTLLDVASHVLAIELLKPISPHSSALVYEPPERLAAALTYHAKAKDINLVFTTTEVARAKNGWLSLHPQATERALRNLIPRNTACLIHFGSKAITTLASILPRDAPTYAFDLVNGAIPLPDKETLSAAFDAAVAASLGNSGASTISVQALTGAPPAQKAYPNVVDWTEPELTVTVRPLNPAGLFRSDKTYLMVGMTGEMGRSLCRWMVTHGARYIVLTSRSAHVDAAWLEEMSTLGATVKVYKMDVSDRASVRSVHAAICEDLPPIAGVCNAAMVLIDKLFVDMSAENVNDVLGPKVEGSKILDEVFNENGPDLDFFVFFSSLASIFGNAGQSNYHAANLFMTSLAAQRRSRGLAASVMHIGMVADVGYVARTGRHIEDHLRKLLFHPMSETDVQHLFAEAVRSSRPEADGNWSIVSGIEPFLDTPEAQSKPPFYSNPRFAHCIHEENTAKEQKQSGAAAKDIKQQLEAAGSEEDAAAAIQEAFAAKLEMMLQMAPNTVNVNVPLLDLGTDSLLAVEIRTWFLKTIHVDIPVLKVLSGDTVGAICTDAARKYLATRPAKETKSASPTDEPLANGLEENESKETAKEQVTKSRSPAVSVAESDSSSTKDESLAPEAPSSKTSDITRSTSPSSGDTLTPAELSSSVSISRVSTPVSDLSDAAPPPTRELTFKRKGKLSHAQSRLFFLKTFVEDPTTYNCTALYQVQGDLKIMRLRRALAEVIAQHESLRTAFYADPATGEPTQGVFASQPNCLKVVENADEETVQHEFNLLRNTAWDLEQGITFGATVVSQSSGVHSIIFGYHHIVMDGVSWFLFLRDLARAYALQPLSPVTKQYVEFAQEQTKSIEEGKLADSISFWKSEFAQLPDPIPLLPISRLKARWGAGSYRSHNISREVDATSNARIKDASRALGVSPFHLHMATIQALFAKFLGLNDLCIGVTDANRTDDSLSDTVGFFLNLLPVRFSIDHSKPFSELAKRTSKKIFTALAHSSVPFDLILDELNVARSQSYSPLFQIAVNYRMNDLLTLPFGDCELLFKAAEDARNPYDLSFNITQSASGSCLLDVTCREDLYTAEAGEVLMDAYVHLLKSFAEDTTLTVDSCSLFDKETVTQAAAAGKGSRISPEWPETLTERFQTMAQNHADAIAINDESGTTTYQQLANKVDKIAAHLLKRGVESGSPVAVLCQPSSDLIASMLAIIRIGCVYVPLDLSLPRARHVAMLDGCNPALVLSDTRTLDRAQSTAGDLGVINVSELPEIDASSIQNLPLPDPSSAAFLLFTSGTTGTPKGIRIPQRGLANCCEVASRAISVSAEDSMMLQASFGFDMSFVEIFVPLGNGGTVVIVPQAARGDPVAIVELMQKAKVTLTFATPSEYVMMLESGSQSLKACSAWRHAFTGGEAITERVKQAFRAFGHPGLTLSNWYGPTEGSVACTFEHVDLASTTSATVGEYTSIGKPLSNCSVYILDPAGSPLPVGIPGEICIGGAGVVLGYVNLPEQTAAKFCPDPFAGPDDAARGWTILYKTGDKGRLQKDGSVVFMGRIDGDTQVKLRGLRIELGDVENALLKAAPTHLSSAVVSVRGDPEMLVAHVVFVPGKTLGSSELQQLAANLPVPQYMRPALVIPLERLPVTANAKVDRNAVQALPLPELTTEGAGNVSLTLPQSRLARLWKSILPKGVLLEPTSDFFIAGGNSLLLVKLQRAIKEEYGLSVRITKLYTASTLESMTHLVSAHEEEQPRDEQIDWEAETSVPESLALIPKPPSSRRRLRDQDKEVLLTGALSFFGSTLLTSLLADPRIAKIHLLAIVPDTQSNLPTSPKLTIYPGNLAHPTLGLSPADITTLQSTIDLIIHAGSFGHCMHNYSSVRPHNVGATRFIAEQLALPDLVPIHFLSSNRVPLLAGGNADGTRDGTADGTTAAAAVPAHLHPPADGSEGLTASKWASEQLLATLAARTGLPVRVHRACALVGDGAPADDALNALLRYSALLRAVPRFERFGGYFDYRDVGEVAGEFKEVALGGAGGDDVEVLRFYHHSSGRKVPVGELRRHLEEREGVAFEEVEVAEWIERAKGRGIEVLVTNYLEMVLGRGERVVFPYLG</sequence>
<dbReference type="CDD" id="cd05930">
    <property type="entry name" value="A_NRPS"/>
    <property type="match status" value="1"/>
</dbReference>
<dbReference type="Gene3D" id="1.10.1200.10">
    <property type="entry name" value="ACP-like"/>
    <property type="match status" value="2"/>
</dbReference>
<comment type="similarity">
    <text evidence="8">In the C-terminal section; belongs to the NRP synthetase family.</text>
</comment>
<dbReference type="Pfam" id="PF16197">
    <property type="entry name" value="KAsynt_C_assoc"/>
    <property type="match status" value="1"/>
</dbReference>
<dbReference type="Pfam" id="PF23297">
    <property type="entry name" value="ACP_SdgA_C"/>
    <property type="match status" value="1"/>
</dbReference>
<dbReference type="SUPFAM" id="SSF47336">
    <property type="entry name" value="ACP-like"/>
    <property type="match status" value="2"/>
</dbReference>
<evidence type="ECO:0000256" key="2">
    <source>
        <dbReference type="ARBA" id="ARBA00022553"/>
    </source>
</evidence>
<dbReference type="InterPro" id="IPR014031">
    <property type="entry name" value="Ketoacyl_synth_C"/>
</dbReference>
<evidence type="ECO:0000313" key="15">
    <source>
        <dbReference type="Proteomes" id="UP001175001"/>
    </source>
</evidence>
<dbReference type="InterPro" id="IPR016039">
    <property type="entry name" value="Thiolase-like"/>
</dbReference>
<dbReference type="InterPro" id="IPR009081">
    <property type="entry name" value="PP-bd_ACP"/>
</dbReference>
<dbReference type="InterPro" id="IPR020807">
    <property type="entry name" value="PKS_DH"/>
</dbReference>
<dbReference type="SUPFAM" id="SSF53901">
    <property type="entry name" value="Thiolase-like"/>
    <property type="match status" value="1"/>
</dbReference>
<dbReference type="Pfam" id="PF00109">
    <property type="entry name" value="ketoacyl-synt"/>
    <property type="match status" value="1"/>
</dbReference>
<dbReference type="Pfam" id="PF02801">
    <property type="entry name" value="Ketoacyl-synt_C"/>
    <property type="match status" value="1"/>
</dbReference>
<dbReference type="SUPFAM" id="SSF52777">
    <property type="entry name" value="CoA-dependent acyltransferases"/>
    <property type="match status" value="2"/>
</dbReference>
<evidence type="ECO:0000259" key="13">
    <source>
        <dbReference type="PROSITE" id="PS52019"/>
    </source>
</evidence>
<dbReference type="Pfam" id="PF00698">
    <property type="entry name" value="Acyl_transf_1"/>
    <property type="match status" value="1"/>
</dbReference>
<protein>
    <submittedName>
        <fullName evidence="14">Hybrid PKS-NRPS synthetase lepA</fullName>
    </submittedName>
</protein>
<dbReference type="Pfam" id="PF00668">
    <property type="entry name" value="Condensation"/>
    <property type="match status" value="1"/>
</dbReference>
<comment type="caution">
    <text evidence="14">The sequence shown here is derived from an EMBL/GenBank/DDBJ whole genome shotgun (WGS) entry which is preliminary data.</text>
</comment>
<feature type="domain" description="Carrier" evidence="11">
    <location>
        <begin position="2374"/>
        <end position="2451"/>
    </location>
</feature>
<dbReference type="InterPro" id="IPR013217">
    <property type="entry name" value="Methyltransf_12"/>
</dbReference>
<dbReference type="InterPro" id="IPR001227">
    <property type="entry name" value="Ac_transferase_dom_sf"/>
</dbReference>
<dbReference type="GO" id="GO:0006633">
    <property type="term" value="P:fatty acid biosynthetic process"/>
    <property type="evidence" value="ECO:0007669"/>
    <property type="project" value="TreeGrafter"/>
</dbReference>
<dbReference type="Pfam" id="PF08242">
    <property type="entry name" value="Methyltransf_12"/>
    <property type="match status" value="1"/>
</dbReference>
<dbReference type="SMART" id="SM00825">
    <property type="entry name" value="PKS_KS"/>
    <property type="match status" value="1"/>
</dbReference>
<evidence type="ECO:0000256" key="8">
    <source>
        <dbReference type="ARBA" id="ARBA00029443"/>
    </source>
</evidence>
<feature type="compositionally biased region" description="Polar residues" evidence="10">
    <location>
        <begin position="2489"/>
        <end position="2503"/>
    </location>
</feature>
<feature type="region of interest" description="N-terminal hotdog fold" evidence="9">
    <location>
        <begin position="937"/>
        <end position="1075"/>
    </location>
</feature>
<feature type="compositionally biased region" description="Polar residues" evidence="10">
    <location>
        <begin position="2516"/>
        <end position="2533"/>
    </location>
</feature>
<dbReference type="Pfam" id="PF08659">
    <property type="entry name" value="KR"/>
    <property type="match status" value="1"/>
</dbReference>
<keyword evidence="15" id="KW-1185">Reference proteome</keyword>
<dbReference type="NCBIfam" id="TIGR01733">
    <property type="entry name" value="AA-adenyl-dom"/>
    <property type="match status" value="1"/>
</dbReference>
<dbReference type="GO" id="GO:0008168">
    <property type="term" value="F:methyltransferase activity"/>
    <property type="evidence" value="ECO:0007669"/>
    <property type="project" value="UniProtKB-KW"/>
</dbReference>
<organism evidence="14 15">
    <name type="scientific">Lasiodiplodia hormozganensis</name>
    <dbReference type="NCBI Taxonomy" id="869390"/>
    <lineage>
        <taxon>Eukaryota</taxon>
        <taxon>Fungi</taxon>
        <taxon>Dikarya</taxon>
        <taxon>Ascomycota</taxon>
        <taxon>Pezizomycotina</taxon>
        <taxon>Dothideomycetes</taxon>
        <taxon>Dothideomycetes incertae sedis</taxon>
        <taxon>Botryosphaeriales</taxon>
        <taxon>Botryosphaeriaceae</taxon>
        <taxon>Lasiodiplodia</taxon>
    </lineage>
</organism>
<dbReference type="Gene3D" id="3.40.50.150">
    <property type="entry name" value="Vaccinia Virus protein VP39"/>
    <property type="match status" value="1"/>
</dbReference>
<dbReference type="SUPFAM" id="SSF55048">
    <property type="entry name" value="Probable ACP-binding domain of malonyl-CoA ACP transacylase"/>
    <property type="match status" value="1"/>
</dbReference>
<dbReference type="Pfam" id="PF07993">
    <property type="entry name" value="NAD_binding_4"/>
    <property type="match status" value="1"/>
</dbReference>
<dbReference type="InterPro" id="IPR029063">
    <property type="entry name" value="SAM-dependent_MTases_sf"/>
</dbReference>
<dbReference type="PROSITE" id="PS52019">
    <property type="entry name" value="PKS_MFAS_DH"/>
    <property type="match status" value="1"/>
</dbReference>
<feature type="domain" description="PKS/mFAS DH" evidence="13">
    <location>
        <begin position="937"/>
        <end position="1243"/>
    </location>
</feature>
<dbReference type="GO" id="GO:0009403">
    <property type="term" value="P:toxin biosynthetic process"/>
    <property type="evidence" value="ECO:0007669"/>
    <property type="project" value="UniProtKB-ARBA"/>
</dbReference>
<feature type="domain" description="Carrier" evidence="11">
    <location>
        <begin position="3550"/>
        <end position="3626"/>
    </location>
</feature>
<evidence type="ECO:0000256" key="3">
    <source>
        <dbReference type="ARBA" id="ARBA00022598"/>
    </source>
</evidence>
<dbReference type="GO" id="GO:0016874">
    <property type="term" value="F:ligase activity"/>
    <property type="evidence" value="ECO:0007669"/>
    <property type="project" value="UniProtKB-KW"/>
</dbReference>
<dbReference type="InterPro" id="IPR036291">
    <property type="entry name" value="NAD(P)-bd_dom_sf"/>
</dbReference>
<dbReference type="Gene3D" id="3.40.366.10">
    <property type="entry name" value="Malonyl-Coenzyme A Acyl Carrier Protein, domain 2"/>
    <property type="match status" value="1"/>
</dbReference>
<dbReference type="SUPFAM" id="SSF56801">
    <property type="entry name" value="Acetyl-CoA synthetase-like"/>
    <property type="match status" value="1"/>
</dbReference>
<dbReference type="InterPro" id="IPR014043">
    <property type="entry name" value="Acyl_transferase_dom"/>
</dbReference>
<dbReference type="Gene3D" id="3.30.559.10">
    <property type="entry name" value="Chloramphenicol acetyltransferase-like domain"/>
    <property type="match status" value="1"/>
</dbReference>
<proteinExistence type="inferred from homology"/>
<evidence type="ECO:0000256" key="9">
    <source>
        <dbReference type="PROSITE-ProRule" id="PRU01363"/>
    </source>
</evidence>
<dbReference type="CDD" id="cd02440">
    <property type="entry name" value="AdoMet_MTases"/>
    <property type="match status" value="1"/>
</dbReference>
<dbReference type="InterPro" id="IPR050091">
    <property type="entry name" value="PKS_NRPS_Biosynth_Enz"/>
</dbReference>
<dbReference type="PANTHER" id="PTHR43775">
    <property type="entry name" value="FATTY ACID SYNTHASE"/>
    <property type="match status" value="1"/>
</dbReference>
<dbReference type="InterPro" id="IPR049900">
    <property type="entry name" value="PKS_mFAS_DH"/>
</dbReference>
<evidence type="ECO:0000256" key="10">
    <source>
        <dbReference type="SAM" id="MobiDB-lite"/>
    </source>
</evidence>
<evidence type="ECO:0000256" key="4">
    <source>
        <dbReference type="ARBA" id="ARBA00022603"/>
    </source>
</evidence>
<keyword evidence="5" id="KW-0808">Transferase</keyword>
<dbReference type="GO" id="GO:0031177">
    <property type="term" value="F:phosphopantetheine binding"/>
    <property type="evidence" value="ECO:0007669"/>
    <property type="project" value="InterPro"/>
</dbReference>
<dbReference type="InterPro" id="IPR049551">
    <property type="entry name" value="PKS_DH_C"/>
</dbReference>
<keyword evidence="7" id="KW-0511">Multifunctional enzyme</keyword>
<dbReference type="GO" id="GO:0032259">
    <property type="term" value="P:methylation"/>
    <property type="evidence" value="ECO:0007669"/>
    <property type="project" value="UniProtKB-KW"/>
</dbReference>
<dbReference type="PROSITE" id="PS00455">
    <property type="entry name" value="AMP_BINDING"/>
    <property type="match status" value="1"/>
</dbReference>
<evidence type="ECO:0000313" key="14">
    <source>
        <dbReference type="EMBL" id="KAK0645249.1"/>
    </source>
</evidence>
<dbReference type="InterPro" id="IPR042104">
    <property type="entry name" value="PKS_dehydratase_sf"/>
</dbReference>
<dbReference type="InterPro" id="IPR016036">
    <property type="entry name" value="Malonyl_transacylase_ACP-bd"/>
</dbReference>
<dbReference type="InterPro" id="IPR057326">
    <property type="entry name" value="KR_dom"/>
</dbReference>
<dbReference type="SMART" id="SM00822">
    <property type="entry name" value="PKS_KR"/>
    <property type="match status" value="1"/>
</dbReference>
<dbReference type="InterPro" id="IPR000873">
    <property type="entry name" value="AMP-dep_synth/lig_dom"/>
</dbReference>
<dbReference type="Gene3D" id="3.40.50.720">
    <property type="entry name" value="NAD(P)-binding Rossmann-like Domain"/>
    <property type="match status" value="2"/>
</dbReference>
<dbReference type="InterPro" id="IPR016035">
    <property type="entry name" value="Acyl_Trfase/lysoPLipase"/>
</dbReference>
<dbReference type="InterPro" id="IPR014030">
    <property type="entry name" value="Ketoacyl_synth_N"/>
</dbReference>
<dbReference type="InterPro" id="IPR010071">
    <property type="entry name" value="AA_adenyl_dom"/>
</dbReference>
<dbReference type="Gene3D" id="3.10.129.110">
    <property type="entry name" value="Polyketide synthase dehydratase"/>
    <property type="match status" value="1"/>
</dbReference>
<dbReference type="InterPro" id="IPR036736">
    <property type="entry name" value="ACP-like_sf"/>
</dbReference>
<feature type="domain" description="Ketosynthase family 3 (KS3)" evidence="12">
    <location>
        <begin position="5"/>
        <end position="436"/>
    </location>
</feature>
<dbReference type="InterPro" id="IPR001242">
    <property type="entry name" value="Condensation_dom"/>
</dbReference>
<dbReference type="PROSITE" id="PS52004">
    <property type="entry name" value="KS3_2"/>
    <property type="match status" value="1"/>
</dbReference>
<dbReference type="InterPro" id="IPR013968">
    <property type="entry name" value="PKS_KR"/>
</dbReference>
<keyword evidence="1" id="KW-0596">Phosphopantetheine</keyword>
<dbReference type="EMBL" id="JAUJDW010000056">
    <property type="protein sequence ID" value="KAK0645249.1"/>
    <property type="molecule type" value="Genomic_DNA"/>
</dbReference>
<dbReference type="InterPro" id="IPR020841">
    <property type="entry name" value="PKS_Beta-ketoAc_synthase_dom"/>
</dbReference>
<dbReference type="Gene3D" id="3.40.47.10">
    <property type="match status" value="1"/>
</dbReference>
<feature type="region of interest" description="C-terminal hotdog fold" evidence="9">
    <location>
        <begin position="1090"/>
        <end position="1243"/>
    </location>
</feature>
<dbReference type="Gene3D" id="3.40.50.12780">
    <property type="entry name" value="N-terminal domain of ligase-like"/>
    <property type="match status" value="1"/>
</dbReference>
<dbReference type="InterPro" id="IPR013120">
    <property type="entry name" value="FAR_NAD-bd"/>
</dbReference>
<evidence type="ECO:0000256" key="5">
    <source>
        <dbReference type="ARBA" id="ARBA00022679"/>
    </source>
</evidence>
<dbReference type="InterPro" id="IPR020806">
    <property type="entry name" value="PKS_PP-bd"/>
</dbReference>
<dbReference type="InterPro" id="IPR045851">
    <property type="entry name" value="AMP-bd_C_sf"/>
</dbReference>
<dbReference type="SUPFAM" id="SSF51735">
    <property type="entry name" value="NAD(P)-binding Rossmann-fold domains"/>
    <property type="match status" value="2"/>
</dbReference>
<keyword evidence="3" id="KW-0436">Ligase</keyword>
<dbReference type="PANTHER" id="PTHR43775:SF20">
    <property type="entry name" value="HYBRID PKS-NRPS SYNTHETASE APDA"/>
    <property type="match status" value="1"/>
</dbReference>
<evidence type="ECO:0000259" key="12">
    <source>
        <dbReference type="PROSITE" id="PS52004"/>
    </source>
</evidence>
<dbReference type="GO" id="GO:0004312">
    <property type="term" value="F:fatty acid synthase activity"/>
    <property type="evidence" value="ECO:0007669"/>
    <property type="project" value="TreeGrafter"/>
</dbReference>
<evidence type="ECO:0000256" key="7">
    <source>
        <dbReference type="ARBA" id="ARBA00023268"/>
    </source>
</evidence>
<reference evidence="14" key="1">
    <citation type="submission" date="2023-06" db="EMBL/GenBank/DDBJ databases">
        <title>Multi-omics analyses reveal the molecular pathogenesis toolkit of Lasiodiplodia hormozganensis, a cross-kingdom pathogen.</title>
        <authorList>
            <person name="Felix C."/>
            <person name="Meneses R."/>
            <person name="Goncalves M.F.M."/>
            <person name="Tilleman L."/>
            <person name="Duarte A.S."/>
            <person name="Jorrin-Novo J.V."/>
            <person name="Van De Peer Y."/>
            <person name="Deforce D."/>
            <person name="Van Nieuwerburgh F."/>
            <person name="Esteves A.C."/>
            <person name="Alves A."/>
        </authorList>
    </citation>
    <scope>NUCLEOTIDE SEQUENCE</scope>
    <source>
        <strain evidence="14">CBS 339.90</strain>
    </source>
</reference>
<dbReference type="Gene3D" id="3.30.300.30">
    <property type="match status" value="1"/>
</dbReference>
<dbReference type="Proteomes" id="UP001175001">
    <property type="component" value="Unassembled WGS sequence"/>
</dbReference>
<dbReference type="SMART" id="SM00823">
    <property type="entry name" value="PKS_PP"/>
    <property type="match status" value="2"/>
</dbReference>
<evidence type="ECO:0000256" key="6">
    <source>
        <dbReference type="ARBA" id="ARBA00022737"/>
    </source>
</evidence>
<dbReference type="Pfam" id="PF00550">
    <property type="entry name" value="PP-binding"/>
    <property type="match status" value="1"/>
</dbReference>
<feature type="active site" description="Proton acceptor; for dehydratase activity" evidence="9">
    <location>
        <position position="969"/>
    </location>
</feature>